<dbReference type="InterPro" id="IPR016137">
    <property type="entry name" value="RGS"/>
</dbReference>
<dbReference type="InterPro" id="IPR044926">
    <property type="entry name" value="RGS_subdomain_2"/>
</dbReference>
<dbReference type="CDD" id="cd08713">
    <property type="entry name" value="RGS_RGS3"/>
    <property type="match status" value="1"/>
</dbReference>
<evidence type="ECO:0000256" key="1">
    <source>
        <dbReference type="SAM" id="Phobius"/>
    </source>
</evidence>
<dbReference type="Gene3D" id="1.10.167.10">
    <property type="entry name" value="Regulator of G-protein Signalling 4, domain 2"/>
    <property type="match status" value="1"/>
</dbReference>
<dbReference type="InterPro" id="IPR034951">
    <property type="entry name" value="RGS_RGS3"/>
</dbReference>
<dbReference type="SMART" id="SM00315">
    <property type="entry name" value="RGS"/>
    <property type="match status" value="1"/>
</dbReference>
<dbReference type="PROSITE" id="PS50132">
    <property type="entry name" value="RGS"/>
    <property type="match status" value="1"/>
</dbReference>
<evidence type="ECO:0000313" key="4">
    <source>
        <dbReference type="Proteomes" id="UP000694406"/>
    </source>
</evidence>
<dbReference type="InterPro" id="IPR024066">
    <property type="entry name" value="RGS_subdom1/3"/>
</dbReference>
<dbReference type="Ensembl" id="ENSLLTT00000018078.1">
    <property type="protein sequence ID" value="ENSLLTP00000017428.1"/>
    <property type="gene ID" value="ENSLLTG00000013236.1"/>
</dbReference>
<keyword evidence="1" id="KW-0812">Transmembrane</keyword>
<dbReference type="PANTHER" id="PTHR10845">
    <property type="entry name" value="REGULATOR OF G PROTEIN SIGNALING"/>
    <property type="match status" value="1"/>
</dbReference>
<dbReference type="AlphaFoldDB" id="A0A8C5SJH0"/>
<organism evidence="3 4">
    <name type="scientific">Laticauda laticaudata</name>
    <name type="common">Blue-ringed sea krait</name>
    <name type="synonym">Blue-lipped sea krait</name>
    <dbReference type="NCBI Taxonomy" id="8630"/>
    <lineage>
        <taxon>Eukaryota</taxon>
        <taxon>Metazoa</taxon>
        <taxon>Chordata</taxon>
        <taxon>Craniata</taxon>
        <taxon>Vertebrata</taxon>
        <taxon>Euteleostomi</taxon>
        <taxon>Lepidosauria</taxon>
        <taxon>Squamata</taxon>
        <taxon>Bifurcata</taxon>
        <taxon>Unidentata</taxon>
        <taxon>Episquamata</taxon>
        <taxon>Toxicofera</taxon>
        <taxon>Serpentes</taxon>
        <taxon>Colubroidea</taxon>
        <taxon>Elapidae</taxon>
        <taxon>Laticaudinae</taxon>
        <taxon>Laticauda</taxon>
    </lineage>
</organism>
<keyword evidence="4" id="KW-1185">Reference proteome</keyword>
<dbReference type="PANTHER" id="PTHR10845:SF242">
    <property type="entry name" value="NOVEL PROTEIN SIMILAR TO VERTEBRATE REGULATOR OF G-PROTEIN SIGNALLING FAMILY"/>
    <property type="match status" value="1"/>
</dbReference>
<proteinExistence type="predicted"/>
<evidence type="ECO:0000259" key="2">
    <source>
        <dbReference type="PROSITE" id="PS50132"/>
    </source>
</evidence>
<dbReference type="Gene3D" id="1.10.196.10">
    <property type="match status" value="1"/>
</dbReference>
<dbReference type="Pfam" id="PF00615">
    <property type="entry name" value="RGS"/>
    <property type="match status" value="1"/>
</dbReference>
<accession>A0A8C5SJH0</accession>
<dbReference type="SUPFAM" id="SSF48097">
    <property type="entry name" value="Regulator of G-protein signaling, RGS"/>
    <property type="match status" value="1"/>
</dbReference>
<feature type="transmembrane region" description="Helical" evidence="1">
    <location>
        <begin position="6"/>
        <end position="23"/>
    </location>
</feature>
<feature type="domain" description="RGS" evidence="2">
    <location>
        <begin position="62"/>
        <end position="168"/>
    </location>
</feature>
<reference evidence="3" key="1">
    <citation type="submission" date="2025-08" db="UniProtKB">
        <authorList>
            <consortium name="Ensembl"/>
        </authorList>
    </citation>
    <scope>IDENTIFICATION</scope>
</reference>
<protein>
    <recommendedName>
        <fullName evidence="2">RGS domain-containing protein</fullName>
    </recommendedName>
</protein>
<dbReference type="PRINTS" id="PR01301">
    <property type="entry name" value="RGSPROTEIN"/>
</dbReference>
<dbReference type="FunFam" id="1.10.167.10:FF:000001">
    <property type="entry name" value="Putative regulator of g-protein signaling 12"/>
    <property type="match status" value="1"/>
</dbReference>
<dbReference type="Proteomes" id="UP000694406">
    <property type="component" value="Unplaced"/>
</dbReference>
<reference evidence="3" key="2">
    <citation type="submission" date="2025-09" db="UniProtKB">
        <authorList>
            <consortium name="Ensembl"/>
        </authorList>
    </citation>
    <scope>IDENTIFICATION</scope>
</reference>
<keyword evidence="1" id="KW-0472">Membrane</keyword>
<keyword evidence="1" id="KW-1133">Transmembrane helix</keyword>
<sequence length="179" mass="21057">MELTEYLLYLFILPMMPLLYIFFDNKFCFYFSVSKIHIFLSFFFSSSHLVQSPAQAGTNINGRAAFHAFLKSEFSEENLDFWLACEDYRKLRGCDKLQESAKKIFDQYITIQAPKEVNLDSQTRDVTNRNILLPTRSCFDQAQKRIFGLMEKDSYPRFLRSLVYQDLVQPEKEQPNGPL</sequence>
<dbReference type="InterPro" id="IPR036305">
    <property type="entry name" value="RGS_sf"/>
</dbReference>
<name>A0A8C5SJH0_LATLA</name>
<evidence type="ECO:0000313" key="3">
    <source>
        <dbReference type="Ensembl" id="ENSLLTP00000017428.1"/>
    </source>
</evidence>
<dbReference type="GeneTree" id="ENSGT00940000154416"/>